<name>A0A813TEZ2_9BILA</name>
<dbReference type="Gene3D" id="2.60.120.200">
    <property type="match status" value="2"/>
</dbReference>
<protein>
    <submittedName>
        <fullName evidence="1">Uncharacterized protein</fullName>
    </submittedName>
</protein>
<comment type="caution">
    <text evidence="1">The sequence shown here is derived from an EMBL/GenBank/DDBJ whole genome shotgun (WGS) entry which is preliminary data.</text>
</comment>
<dbReference type="AlphaFoldDB" id="A0A813TEZ2"/>
<reference evidence="1" key="1">
    <citation type="submission" date="2021-02" db="EMBL/GenBank/DDBJ databases">
        <authorList>
            <person name="Nowell W R."/>
        </authorList>
    </citation>
    <scope>NUCLEOTIDE SEQUENCE</scope>
</reference>
<organism evidence="1 2">
    <name type="scientific">Rotaria sordida</name>
    <dbReference type="NCBI Taxonomy" id="392033"/>
    <lineage>
        <taxon>Eukaryota</taxon>
        <taxon>Metazoa</taxon>
        <taxon>Spiralia</taxon>
        <taxon>Gnathifera</taxon>
        <taxon>Rotifera</taxon>
        <taxon>Eurotatoria</taxon>
        <taxon>Bdelloidea</taxon>
        <taxon>Philodinida</taxon>
        <taxon>Philodinidae</taxon>
        <taxon>Rotaria</taxon>
    </lineage>
</organism>
<evidence type="ECO:0000313" key="2">
    <source>
        <dbReference type="Proteomes" id="UP000663889"/>
    </source>
</evidence>
<proteinExistence type="predicted"/>
<sequence length="272" mass="29994">MQQVWLNGNLDGSRLASAYDGLWEITTIGATFQLGKATGFNGYIDNVRFEARTKNSTEILDDATLHVYYSFDDGSLTDNGPNGINGTASGRLSSTTGRVNQGLQFNSGFYIYYSYNPFYFLGISGYPFSIALWVKPTGSYRQQTLVFVDKLNDWCANLLVITSSGHLVAIGWNDATVAANGPILRLNIWTHVGYTYSTTNGIRLYINGRQYKTTGSFRFVNSGVPMRIILGGNRGLTTCSPGYGGAFTGALDEFYLYRRELTADQIWALANP</sequence>
<dbReference type="SUPFAM" id="SSF49899">
    <property type="entry name" value="Concanavalin A-like lectins/glucanases"/>
    <property type="match status" value="2"/>
</dbReference>
<gene>
    <name evidence="1" type="ORF">SEV965_LOCUS1216</name>
</gene>
<dbReference type="Proteomes" id="UP000663889">
    <property type="component" value="Unassembled WGS sequence"/>
</dbReference>
<dbReference type="EMBL" id="CAJNOU010000023">
    <property type="protein sequence ID" value="CAF0812951.1"/>
    <property type="molecule type" value="Genomic_DNA"/>
</dbReference>
<accession>A0A813TEZ2</accession>
<dbReference type="InterPro" id="IPR013320">
    <property type="entry name" value="ConA-like_dom_sf"/>
</dbReference>
<dbReference type="Pfam" id="PF13385">
    <property type="entry name" value="Laminin_G_3"/>
    <property type="match status" value="1"/>
</dbReference>
<evidence type="ECO:0000313" key="1">
    <source>
        <dbReference type="EMBL" id="CAF0812951.1"/>
    </source>
</evidence>